<keyword evidence="4" id="KW-1185">Reference proteome</keyword>
<dbReference type="InterPro" id="IPR013762">
    <property type="entry name" value="Integrase-like_cat_sf"/>
</dbReference>
<dbReference type="SUPFAM" id="SSF56349">
    <property type="entry name" value="DNA breaking-rejoining enzymes"/>
    <property type="match status" value="1"/>
</dbReference>
<keyword evidence="1" id="KW-0233">DNA recombination</keyword>
<organism evidence="3 4">
    <name type="scientific">Candidatus Nitrosopumilus salarius BD31</name>
    <dbReference type="NCBI Taxonomy" id="859350"/>
    <lineage>
        <taxon>Archaea</taxon>
        <taxon>Nitrososphaerota</taxon>
        <taxon>Nitrososphaeria</taxon>
        <taxon>Nitrosopumilales</taxon>
        <taxon>Nitrosopumilaceae</taxon>
        <taxon>Nitrosopumilus</taxon>
    </lineage>
</organism>
<gene>
    <name evidence="3" type="ORF">BD31_I0850</name>
</gene>
<proteinExistence type="predicted"/>
<dbReference type="GO" id="GO:0015074">
    <property type="term" value="P:DNA integration"/>
    <property type="evidence" value="ECO:0007669"/>
    <property type="project" value="InterPro"/>
</dbReference>
<accession>I3D1Z3</accession>
<dbReference type="RefSeq" id="WP_008299721.1">
    <property type="nucleotide sequence ID" value="NZ_AEXL02000098.1"/>
</dbReference>
<sequence length="244" mass="28891">MIERERIDELGYLNVLRSRDKFLTNKFNKSKSTSTVDFCKGALHSFDKFAFAKFGKDSTEQVIEDIKKLPESRHESVMIDLFQKYLHWKHEDSKASTSVAYYQTVVEYFSYHQLRINHYNLRRDITLPEDPKNMRHALTLAEIRKLVDNSKPKRKALYTVLISSGMRIGETMGLKKRDFDFSQERIRITIPAKLTKKNTERQTYISKEAEHYLLPIIKRMNQDDLVFTTNKDNRKAVDREILNF</sequence>
<comment type="caution">
    <text evidence="3">The sequence shown here is derived from an EMBL/GenBank/DDBJ whole genome shotgun (WGS) entry which is preliminary data.</text>
</comment>
<dbReference type="OrthoDB" id="3335at2157"/>
<dbReference type="InterPro" id="IPR002104">
    <property type="entry name" value="Integrase_catalytic"/>
</dbReference>
<dbReference type="InterPro" id="IPR011010">
    <property type="entry name" value="DNA_brk_join_enz"/>
</dbReference>
<feature type="domain" description="Tyr recombinase" evidence="2">
    <location>
        <begin position="133"/>
        <end position="244"/>
    </location>
</feature>
<evidence type="ECO:0000313" key="3">
    <source>
        <dbReference type="EMBL" id="EIJ65736.1"/>
    </source>
</evidence>
<dbReference type="PATRIC" id="fig|859350.6.peg.1228"/>
<reference evidence="3 4" key="1">
    <citation type="journal article" date="2012" name="J. Bacteriol.">
        <title>Genome sequence of "Candidatus Nitrosopumilus salaria" BD31, an ammonia-oxidizing archaeon from the San Francisco Bay estuary.</title>
        <authorList>
            <person name="Mosier A.C."/>
            <person name="Allen E.E."/>
            <person name="Kim M."/>
            <person name="Ferriera S."/>
            <person name="Francis C.A."/>
        </authorList>
    </citation>
    <scope>NUCLEOTIDE SEQUENCE [LARGE SCALE GENOMIC DNA]</scope>
    <source>
        <strain evidence="3 4">BD31</strain>
    </source>
</reference>
<evidence type="ECO:0000313" key="4">
    <source>
        <dbReference type="Proteomes" id="UP000003423"/>
    </source>
</evidence>
<dbReference type="Gene3D" id="1.10.443.10">
    <property type="entry name" value="Intergrase catalytic core"/>
    <property type="match status" value="1"/>
</dbReference>
<dbReference type="EMBL" id="AEXL02000098">
    <property type="protein sequence ID" value="EIJ65736.1"/>
    <property type="molecule type" value="Genomic_DNA"/>
</dbReference>
<dbReference type="AlphaFoldDB" id="I3D1Z3"/>
<evidence type="ECO:0000256" key="1">
    <source>
        <dbReference type="ARBA" id="ARBA00023172"/>
    </source>
</evidence>
<dbReference type="GO" id="GO:0003677">
    <property type="term" value="F:DNA binding"/>
    <property type="evidence" value="ECO:0007669"/>
    <property type="project" value="InterPro"/>
</dbReference>
<dbReference type="PROSITE" id="PS51898">
    <property type="entry name" value="TYR_RECOMBINASE"/>
    <property type="match status" value="1"/>
</dbReference>
<dbReference type="Pfam" id="PF00589">
    <property type="entry name" value="Phage_integrase"/>
    <property type="match status" value="1"/>
</dbReference>
<dbReference type="CDD" id="cd00397">
    <property type="entry name" value="DNA_BRE_C"/>
    <property type="match status" value="1"/>
</dbReference>
<dbReference type="GO" id="GO:0006310">
    <property type="term" value="P:DNA recombination"/>
    <property type="evidence" value="ECO:0007669"/>
    <property type="project" value="UniProtKB-KW"/>
</dbReference>
<protein>
    <recommendedName>
        <fullName evidence="2">Tyr recombinase domain-containing protein</fullName>
    </recommendedName>
</protein>
<evidence type="ECO:0000259" key="2">
    <source>
        <dbReference type="PROSITE" id="PS51898"/>
    </source>
</evidence>
<name>I3D1Z3_9ARCH</name>
<dbReference type="Proteomes" id="UP000003423">
    <property type="component" value="Unassembled WGS sequence"/>
</dbReference>